<organism evidence="2 3">
    <name type="scientific">Thiocapsa roseopersicina</name>
    <dbReference type="NCBI Taxonomy" id="1058"/>
    <lineage>
        <taxon>Bacteria</taxon>
        <taxon>Pseudomonadati</taxon>
        <taxon>Pseudomonadota</taxon>
        <taxon>Gammaproteobacteria</taxon>
        <taxon>Chromatiales</taxon>
        <taxon>Chromatiaceae</taxon>
        <taxon>Thiocapsa</taxon>
    </lineage>
</organism>
<reference evidence="3" key="1">
    <citation type="submission" date="2016-10" db="EMBL/GenBank/DDBJ databases">
        <authorList>
            <person name="Varghese N."/>
            <person name="Submissions S."/>
        </authorList>
    </citation>
    <scope>NUCLEOTIDE SEQUENCE [LARGE SCALE GENOMIC DNA]</scope>
    <source>
        <strain evidence="3">DSM 217</strain>
    </source>
</reference>
<keyword evidence="3" id="KW-1185">Reference proteome</keyword>
<proteinExistence type="predicted"/>
<feature type="region of interest" description="Disordered" evidence="1">
    <location>
        <begin position="57"/>
        <end position="76"/>
    </location>
</feature>
<dbReference type="RefSeq" id="WP_093036262.1">
    <property type="nucleotide sequence ID" value="NZ_FNNZ01000023.1"/>
</dbReference>
<feature type="compositionally biased region" description="Acidic residues" evidence="1">
    <location>
        <begin position="63"/>
        <end position="76"/>
    </location>
</feature>
<accession>A0A1H3B7G0</accession>
<evidence type="ECO:0000313" key="3">
    <source>
        <dbReference type="Proteomes" id="UP000198816"/>
    </source>
</evidence>
<evidence type="ECO:0000256" key="1">
    <source>
        <dbReference type="SAM" id="MobiDB-lite"/>
    </source>
</evidence>
<dbReference type="STRING" id="1058.SAMN05421783_12335"/>
<dbReference type="Proteomes" id="UP000198816">
    <property type="component" value="Unassembled WGS sequence"/>
</dbReference>
<dbReference type="OrthoDB" id="9897308at2"/>
<gene>
    <name evidence="2" type="ORF">SAMN05421783_12335</name>
</gene>
<dbReference type="EMBL" id="FNNZ01000023">
    <property type="protein sequence ID" value="SDX37887.1"/>
    <property type="molecule type" value="Genomic_DNA"/>
</dbReference>
<sequence length="76" mass="8878">MTQPQPRQTLQPIDLPPLPDEAAVALIEVLRELLFQFEGHYFGQLCRYHAEHAAEHHRRQPDLFDDAPDFDDPLLF</sequence>
<evidence type="ECO:0000313" key="2">
    <source>
        <dbReference type="EMBL" id="SDX37887.1"/>
    </source>
</evidence>
<name>A0A1H3B7G0_THIRO</name>
<dbReference type="AlphaFoldDB" id="A0A1H3B7G0"/>
<protein>
    <submittedName>
        <fullName evidence="2">Uncharacterized protein</fullName>
    </submittedName>
</protein>